<accession>A0A2K1KQT0</accession>
<dbReference type="PANTHER" id="PTHR48051">
    <property type="match status" value="1"/>
</dbReference>
<evidence type="ECO:0000313" key="7">
    <source>
        <dbReference type="Proteomes" id="UP000006727"/>
    </source>
</evidence>
<evidence type="ECO:0000256" key="1">
    <source>
        <dbReference type="ARBA" id="ARBA00022614"/>
    </source>
</evidence>
<dbReference type="InterPro" id="IPR032675">
    <property type="entry name" value="LRR_dom_sf"/>
</dbReference>
<dbReference type="SMART" id="SM00364">
    <property type="entry name" value="LRR_BAC"/>
    <property type="match status" value="6"/>
</dbReference>
<evidence type="ECO:0000259" key="4">
    <source>
        <dbReference type="Pfam" id="PF23598"/>
    </source>
</evidence>
<dbReference type="PaxDb" id="3218-PP1S289_54V6.1"/>
<dbReference type="Pfam" id="PF00560">
    <property type="entry name" value="LRR_1"/>
    <property type="match status" value="1"/>
</dbReference>
<dbReference type="AlphaFoldDB" id="A0A2K1KQT0"/>
<dbReference type="Gramene" id="Pp3c4_31950V3.2">
    <property type="protein sequence ID" value="Pp3c4_31950V3.2"/>
    <property type="gene ID" value="Pp3c4_31950"/>
</dbReference>
<evidence type="ECO:0000313" key="6">
    <source>
        <dbReference type="EnsemblPlants" id="Pp3c4_31950V3.1"/>
    </source>
</evidence>
<dbReference type="PRINTS" id="PR00019">
    <property type="entry name" value="LEURICHRPT"/>
</dbReference>
<dbReference type="SMART" id="SM00369">
    <property type="entry name" value="LRR_TYP"/>
    <property type="match status" value="7"/>
</dbReference>
<dbReference type="InterPro" id="IPR001611">
    <property type="entry name" value="Leu-rich_rpt"/>
</dbReference>
<sequence length="487" mass="53343">MAFQDVDLGDPIEVKVVNPTEAALALEVVRLAEARAKLKELGERPDPVQVEEARKSILLIESSLKDQLEELFTGQCPPGEDLQQWRFSQARALEESAAKGKEPYVALLELEELHVLYEEEVKQAESALEGFEGPSSSTVILEEEVDEYVSLKLQEALEKQHDTLDLSTQFLSHVPETFGRISSLIILNLSNNRLEYLPDAVGGLVKLEVLDLQHNQLKSLPDSIGLLTSLKSLDISGNALKVLPASLGGCRALVELIANFNQLETWPADFGFQFSKLQTLCLHLNKLTSFPPSIGELRALMFLDVHFNKLKGLPSTIGKLSNLTVLDASSNFRDFADLPDSIGDLVSLTELDLSFNQIHELPISMGKLTNLRKLKLDENPIVVPPEEILEQGHEAIMKYMAKLWKDKLKAVEEKNLAKSASFAGTTSFGRAVQANVGAEGWIPAWAGGSVVNSWLGKVQAAGGLGSFLGGKPSSPRSKADSYLDQPL</sequence>
<dbReference type="InterPro" id="IPR003591">
    <property type="entry name" value="Leu-rich_rpt_typical-subtyp"/>
</dbReference>
<reference evidence="5 7" key="2">
    <citation type="journal article" date="2018" name="Plant J.">
        <title>The Physcomitrella patens chromosome-scale assembly reveals moss genome structure and evolution.</title>
        <authorList>
            <person name="Lang D."/>
            <person name="Ullrich K.K."/>
            <person name="Murat F."/>
            <person name="Fuchs J."/>
            <person name="Jenkins J."/>
            <person name="Haas F.B."/>
            <person name="Piednoel M."/>
            <person name="Gundlach H."/>
            <person name="Van Bel M."/>
            <person name="Meyberg R."/>
            <person name="Vives C."/>
            <person name="Morata J."/>
            <person name="Symeonidi A."/>
            <person name="Hiss M."/>
            <person name="Muchero W."/>
            <person name="Kamisugi Y."/>
            <person name="Saleh O."/>
            <person name="Blanc G."/>
            <person name="Decker E.L."/>
            <person name="van Gessel N."/>
            <person name="Grimwood J."/>
            <person name="Hayes R.D."/>
            <person name="Graham S.W."/>
            <person name="Gunter L.E."/>
            <person name="McDaniel S.F."/>
            <person name="Hoernstein S.N.W."/>
            <person name="Larsson A."/>
            <person name="Li F.W."/>
            <person name="Perroud P.F."/>
            <person name="Phillips J."/>
            <person name="Ranjan P."/>
            <person name="Rokshar D.S."/>
            <person name="Rothfels C.J."/>
            <person name="Schneider L."/>
            <person name="Shu S."/>
            <person name="Stevenson D.W."/>
            <person name="Thummler F."/>
            <person name="Tillich M."/>
            <person name="Villarreal Aguilar J.C."/>
            <person name="Widiez T."/>
            <person name="Wong G.K."/>
            <person name="Wymore A."/>
            <person name="Zhang Y."/>
            <person name="Zimmer A.D."/>
            <person name="Quatrano R.S."/>
            <person name="Mayer K.F.X."/>
            <person name="Goodstein D."/>
            <person name="Casacuberta J.M."/>
            <person name="Vandepoele K."/>
            <person name="Reski R."/>
            <person name="Cuming A.C."/>
            <person name="Tuskan G.A."/>
            <person name="Maumus F."/>
            <person name="Salse J."/>
            <person name="Schmutz J."/>
            <person name="Rensing S.A."/>
        </authorList>
    </citation>
    <scope>NUCLEOTIDE SEQUENCE [LARGE SCALE GENOMIC DNA]</scope>
    <source>
        <strain evidence="6 7">cv. Gransden 2004</strain>
    </source>
</reference>
<name>A0A2K1KQT0_PHYPA</name>
<dbReference type="GeneID" id="112281706"/>
<keyword evidence="2" id="KW-0677">Repeat</keyword>
<dbReference type="Pfam" id="PF13855">
    <property type="entry name" value="LRR_8"/>
    <property type="match status" value="1"/>
</dbReference>
<dbReference type="OrthoDB" id="1668230at2759"/>
<dbReference type="RefSeq" id="XP_024374295.1">
    <property type="nucleotide sequence ID" value="XM_024518527.2"/>
</dbReference>
<keyword evidence="1" id="KW-0433">Leucine-rich repeat</keyword>
<evidence type="ECO:0000256" key="3">
    <source>
        <dbReference type="ARBA" id="ARBA00023786"/>
    </source>
</evidence>
<comment type="similarity">
    <text evidence="3">Belongs to the SHOC2 family.</text>
</comment>
<gene>
    <name evidence="6" type="primary">LOC112281706</name>
    <name evidence="5" type="ORF">PHYPA_007008</name>
</gene>
<dbReference type="EMBL" id="ABEU02000004">
    <property type="protein sequence ID" value="PNR56111.1"/>
    <property type="molecule type" value="Genomic_DNA"/>
</dbReference>
<dbReference type="Pfam" id="PF23598">
    <property type="entry name" value="LRR_14"/>
    <property type="match status" value="1"/>
</dbReference>
<evidence type="ECO:0000313" key="5">
    <source>
        <dbReference type="EMBL" id="PNR56111.1"/>
    </source>
</evidence>
<dbReference type="InterPro" id="IPR055414">
    <property type="entry name" value="LRR_R13L4/SHOC2-like"/>
</dbReference>
<dbReference type="PANTHER" id="PTHR48051:SF54">
    <property type="entry name" value="LEUCINE-RICH REPEAT-CONTAINING PROTEIN"/>
    <property type="match status" value="1"/>
</dbReference>
<dbReference type="PROSITE" id="PS51450">
    <property type="entry name" value="LRR"/>
    <property type="match status" value="2"/>
</dbReference>
<dbReference type="EnsemblPlants" id="Pp3c4_31950V3.1">
    <property type="protein sequence ID" value="Pp3c4_31950V3.1"/>
    <property type="gene ID" value="Pp3c4_31950"/>
</dbReference>
<organism evidence="5">
    <name type="scientific">Physcomitrium patens</name>
    <name type="common">Spreading-leaved earth moss</name>
    <name type="synonym">Physcomitrella patens</name>
    <dbReference type="NCBI Taxonomy" id="3218"/>
    <lineage>
        <taxon>Eukaryota</taxon>
        <taxon>Viridiplantae</taxon>
        <taxon>Streptophyta</taxon>
        <taxon>Embryophyta</taxon>
        <taxon>Bryophyta</taxon>
        <taxon>Bryophytina</taxon>
        <taxon>Bryopsida</taxon>
        <taxon>Funariidae</taxon>
        <taxon>Funariales</taxon>
        <taxon>Funariaceae</taxon>
        <taxon>Physcomitrium</taxon>
    </lineage>
</organism>
<dbReference type="SUPFAM" id="SSF52058">
    <property type="entry name" value="L domain-like"/>
    <property type="match status" value="1"/>
</dbReference>
<keyword evidence="7" id="KW-1185">Reference proteome</keyword>
<dbReference type="Gene3D" id="3.80.10.10">
    <property type="entry name" value="Ribonuclease Inhibitor"/>
    <property type="match status" value="2"/>
</dbReference>
<dbReference type="InterPro" id="IPR050216">
    <property type="entry name" value="LRR_domain-containing"/>
</dbReference>
<dbReference type="Gramene" id="Pp3c4_31950V3.1">
    <property type="protein sequence ID" value="Pp3c4_31950V3.1"/>
    <property type="gene ID" value="Pp3c4_31950"/>
</dbReference>
<proteinExistence type="inferred from homology"/>
<evidence type="ECO:0000256" key="2">
    <source>
        <dbReference type="ARBA" id="ARBA00022737"/>
    </source>
</evidence>
<dbReference type="EnsemblPlants" id="Pp3c4_31950V3.2">
    <property type="protein sequence ID" value="Pp3c4_31950V3.2"/>
    <property type="gene ID" value="Pp3c4_31950"/>
</dbReference>
<dbReference type="GO" id="GO:0035556">
    <property type="term" value="P:intracellular signal transduction"/>
    <property type="evidence" value="ECO:0000318"/>
    <property type="project" value="GO_Central"/>
</dbReference>
<reference evidence="5 7" key="1">
    <citation type="journal article" date="2008" name="Science">
        <title>The Physcomitrella genome reveals evolutionary insights into the conquest of land by plants.</title>
        <authorList>
            <person name="Rensing S."/>
            <person name="Lang D."/>
            <person name="Zimmer A."/>
            <person name="Terry A."/>
            <person name="Salamov A."/>
            <person name="Shapiro H."/>
            <person name="Nishiyama T."/>
            <person name="Perroud P.-F."/>
            <person name="Lindquist E."/>
            <person name="Kamisugi Y."/>
            <person name="Tanahashi T."/>
            <person name="Sakakibara K."/>
            <person name="Fujita T."/>
            <person name="Oishi K."/>
            <person name="Shin-I T."/>
            <person name="Kuroki Y."/>
            <person name="Toyoda A."/>
            <person name="Suzuki Y."/>
            <person name="Hashimoto A."/>
            <person name="Yamaguchi K."/>
            <person name="Sugano A."/>
            <person name="Kohara Y."/>
            <person name="Fujiyama A."/>
            <person name="Anterola A."/>
            <person name="Aoki S."/>
            <person name="Ashton N."/>
            <person name="Barbazuk W.B."/>
            <person name="Barker E."/>
            <person name="Bennetzen J."/>
            <person name="Bezanilla M."/>
            <person name="Blankenship R."/>
            <person name="Cho S.H."/>
            <person name="Dutcher S."/>
            <person name="Estelle M."/>
            <person name="Fawcett J.A."/>
            <person name="Gundlach H."/>
            <person name="Hanada K."/>
            <person name="Heyl A."/>
            <person name="Hicks K.A."/>
            <person name="Hugh J."/>
            <person name="Lohr M."/>
            <person name="Mayer K."/>
            <person name="Melkozernov A."/>
            <person name="Murata T."/>
            <person name="Nelson D."/>
            <person name="Pils B."/>
            <person name="Prigge M."/>
            <person name="Reiss B."/>
            <person name="Renner T."/>
            <person name="Rombauts S."/>
            <person name="Rushton P."/>
            <person name="Sanderfoot A."/>
            <person name="Schween G."/>
            <person name="Shiu S.-H."/>
            <person name="Stueber K."/>
            <person name="Theodoulou F.L."/>
            <person name="Tu H."/>
            <person name="Van de Peer Y."/>
            <person name="Verrier P.J."/>
            <person name="Waters E."/>
            <person name="Wood A."/>
            <person name="Yang L."/>
            <person name="Cove D."/>
            <person name="Cuming A."/>
            <person name="Hasebe M."/>
            <person name="Lucas S."/>
            <person name="Mishler D.B."/>
            <person name="Reski R."/>
            <person name="Grigoriev I."/>
            <person name="Quatrano R.S."/>
            <person name="Boore J.L."/>
        </authorList>
    </citation>
    <scope>NUCLEOTIDE SEQUENCE [LARGE SCALE GENOMIC DNA]</scope>
    <source>
        <strain evidence="6 7">cv. Gransden 2004</strain>
    </source>
</reference>
<protein>
    <recommendedName>
        <fullName evidence="4">Disease resistance R13L4/SHOC-2-like LRR domain-containing protein</fullName>
    </recommendedName>
</protein>
<reference evidence="6" key="3">
    <citation type="submission" date="2020-12" db="UniProtKB">
        <authorList>
            <consortium name="EnsemblPlants"/>
        </authorList>
    </citation>
    <scope>IDENTIFICATION</scope>
</reference>
<dbReference type="Proteomes" id="UP000006727">
    <property type="component" value="Chromosome 4"/>
</dbReference>
<feature type="domain" description="Disease resistance R13L4/SHOC-2-like LRR" evidence="4">
    <location>
        <begin position="276"/>
        <end position="411"/>
    </location>
</feature>
<dbReference type="STRING" id="3218.A0A2K1KQT0"/>
<dbReference type="OMA" id="AWCESIL"/>